<keyword evidence="3" id="KW-0732">Signal</keyword>
<evidence type="ECO:0000313" key="6">
    <source>
        <dbReference type="Proteomes" id="UP000011134"/>
    </source>
</evidence>
<dbReference type="PATRIC" id="fig|1056511.3.peg.3521"/>
<accession>L8J8A8</accession>
<evidence type="ECO:0000256" key="1">
    <source>
        <dbReference type="ARBA" id="ARBA00022737"/>
    </source>
</evidence>
<dbReference type="PANTHER" id="PTHR32305">
    <property type="match status" value="1"/>
</dbReference>
<dbReference type="NCBIfam" id="TIGR03696">
    <property type="entry name" value="Rhs_assc_core"/>
    <property type="match status" value="1"/>
</dbReference>
<sequence>MVLAILAAMALVFLTLLQSCSPPTPPPTGPMGGAPQGQHPDPGQNSGAGTGSDSNSGSNGDGCERGAPIWYIDFNNLNLVVQDTPIWVDSAYGPDIEITLTYNALGKESGSGTVGARWSHNYSEFIGVDEDTGSFVLHGGDGRVDEYEKIGVNYILNKQSLLSGEATWLPRLTVQGADIKAQYANGAYKLFRKEDGERYRLIETADRTGNRLTFSYQNGLLHQITNAQLQTVDLNYDASNYLTSVAGPTGYQASFEYNDKGELTALTDMQGYTARIDYDDKGLIKTLTDAKGTTEFLVELGDPDSSKIDVYPAVGDPMGMSSRITVTNPLGYREEYFYNSQSGNAWYISPEDYVNYVDHQTNNGQSDVPKTIYEYKRYEKGYSRISRITHPDNTWESYEYDENRNLSQVTSSDGNVIKFKNNSLGKVVQSTDNLGNETIHVYDQHQNLIKLANEQGEAKFKYDKLNRLVEKTDFTGTTSAYSYNEKGQLAAFTNAQGNVLTYHYTDGLLSSLTIADKLLLTYQYDDLGRVTDITDLYGKSTHYEYDRINQVTRVEHEGDRNVDIVYGTCPRMVESKTLPGGRTLHYEYNSAKQLVSVIDPMQRQTRLIRDAIGRVAALVDTNQARTEFEYDTGGRLATKRYDDGSELNYEYEQGYLKKATNARGIEKRYHYNPNNQLIRVEYGDDTPAVSYSYDKFGRVESITDALGTTRYNYRNDGVPLSIDGPLKNDTISFTYNALNQLSSLAVSDQVQASYEYDAIGRLQTVAAFGEVFRFSYNDTPGAVSSQLTYPNGLEQNRHYDSAGDLDTLVYKQNNQIISQYEYGFNQAGNITRLATNEGILLEQTRPLASYNSLNQIASWNNRSDIFRYDRDGNLIEGVLPGDIPFSADYDAESRLTKIQFSKDGKQIEERFRYSYDHFLRRYERYEDDTQVIAKDFVRFGLLELQERDEEGNVVAQNAWRPDLAGGVGGLLVRRQGESHYYYLTNHLGHVQGVFNQQGQRIGQYDYSPYGFVSGANFESQPFGMSTKRSDFASGLVYFGYRFYMPNLGRWLNRDPLQEQGGINLYAYVNGDPLGYVDPDGRYGVGICLAWPVGTAVCVTAAVGVIGIYEGVTNAMESGADSMDNLGETGKEQQKAIDCIFDNSCSNKQADKHVDNYIKYRNKGLKDAHDCAQGLATSVPGTSITGPLPLGVEDYAVGAVVAELANQ</sequence>
<protein>
    <submittedName>
        <fullName evidence="5">Putative rhs-related protein</fullName>
    </submittedName>
</protein>
<name>L8J8A8_9GAMM</name>
<keyword evidence="1" id="KW-0677">Repeat</keyword>
<dbReference type="InterPro" id="IPR006530">
    <property type="entry name" value="YD"/>
</dbReference>
<dbReference type="InterPro" id="IPR056823">
    <property type="entry name" value="TEN-like_YD-shell"/>
</dbReference>
<dbReference type="Pfam" id="PF25023">
    <property type="entry name" value="TEN_YD-shell"/>
    <property type="match status" value="3"/>
</dbReference>
<dbReference type="AlphaFoldDB" id="L8J8A8"/>
<dbReference type="RefSeq" id="WP_007468032.1">
    <property type="nucleotide sequence ID" value="NZ_AMZO01000026.1"/>
</dbReference>
<dbReference type="InterPro" id="IPR022385">
    <property type="entry name" value="Rhs_assc_core"/>
</dbReference>
<proteinExistence type="predicted"/>
<dbReference type="OrthoDB" id="9816400at2"/>
<feature type="signal peptide" evidence="3">
    <location>
        <begin position="1"/>
        <end position="21"/>
    </location>
</feature>
<dbReference type="NCBIfam" id="TIGR01643">
    <property type="entry name" value="YD_repeat_2x"/>
    <property type="match status" value="1"/>
</dbReference>
<organism evidence="5 6">
    <name type="scientific">Photobacterium marinum</name>
    <dbReference type="NCBI Taxonomy" id="1056511"/>
    <lineage>
        <taxon>Bacteria</taxon>
        <taxon>Pseudomonadati</taxon>
        <taxon>Pseudomonadota</taxon>
        <taxon>Gammaproteobacteria</taxon>
        <taxon>Vibrionales</taxon>
        <taxon>Vibrionaceae</taxon>
        <taxon>Photobacterium</taxon>
    </lineage>
</organism>
<comment type="caution">
    <text evidence="5">The sequence shown here is derived from an EMBL/GenBank/DDBJ whole genome shotgun (WGS) entry which is preliminary data.</text>
</comment>
<dbReference type="Proteomes" id="UP000011134">
    <property type="component" value="Unassembled WGS sequence"/>
</dbReference>
<gene>
    <name evidence="5" type="ORF">C942_02446</name>
</gene>
<feature type="compositionally biased region" description="Low complexity" evidence="2">
    <location>
        <begin position="45"/>
        <end position="58"/>
    </location>
</feature>
<evidence type="ECO:0000313" key="5">
    <source>
        <dbReference type="EMBL" id="ELR64423.1"/>
    </source>
</evidence>
<dbReference type="EMBL" id="AMZO01000026">
    <property type="protein sequence ID" value="ELR64423.1"/>
    <property type="molecule type" value="Genomic_DNA"/>
</dbReference>
<feature type="domain" description="Teneurin-like YD-shell" evidence="4">
    <location>
        <begin position="795"/>
        <end position="1054"/>
    </location>
</feature>
<dbReference type="Gene3D" id="2.180.10.10">
    <property type="entry name" value="RHS repeat-associated core"/>
    <property type="match status" value="4"/>
</dbReference>
<evidence type="ECO:0000259" key="4">
    <source>
        <dbReference type="Pfam" id="PF25023"/>
    </source>
</evidence>
<evidence type="ECO:0000256" key="3">
    <source>
        <dbReference type="SAM" id="SignalP"/>
    </source>
</evidence>
<evidence type="ECO:0000256" key="2">
    <source>
        <dbReference type="SAM" id="MobiDB-lite"/>
    </source>
</evidence>
<feature type="domain" description="Teneurin-like YD-shell" evidence="4">
    <location>
        <begin position="583"/>
        <end position="715"/>
    </location>
</feature>
<dbReference type="InterPro" id="IPR050708">
    <property type="entry name" value="T6SS_VgrG/RHS"/>
</dbReference>
<dbReference type="PANTHER" id="PTHR32305:SF15">
    <property type="entry name" value="PROTEIN RHSA-RELATED"/>
    <property type="match status" value="1"/>
</dbReference>
<reference evidence="5 6" key="1">
    <citation type="submission" date="2012-12" db="EMBL/GenBank/DDBJ databases">
        <title>Genome Assembly of Photobacterium sp. AK15.</title>
        <authorList>
            <person name="Khatri I."/>
            <person name="Vaidya B."/>
            <person name="Srinivas T.N.R."/>
            <person name="Subramanian S."/>
            <person name="Pinnaka A."/>
        </authorList>
    </citation>
    <scope>NUCLEOTIDE SEQUENCE [LARGE SCALE GENOMIC DNA]</scope>
    <source>
        <strain evidence="5 6">AK15</strain>
    </source>
</reference>
<feature type="region of interest" description="Disordered" evidence="2">
    <location>
        <begin position="23"/>
        <end position="60"/>
    </location>
</feature>
<keyword evidence="6" id="KW-1185">Reference proteome</keyword>
<feature type="domain" description="Teneurin-like YD-shell" evidence="4">
    <location>
        <begin position="397"/>
        <end position="501"/>
    </location>
</feature>
<feature type="chain" id="PRO_5003993418" evidence="3">
    <location>
        <begin position="22"/>
        <end position="1206"/>
    </location>
</feature>